<dbReference type="InterPro" id="IPR050360">
    <property type="entry name" value="MFS_Sugar_Transporters"/>
</dbReference>
<comment type="subcellular location">
    <subcellularLocation>
        <location evidence="1">Membrane</location>
        <topology evidence="1">Multi-pass membrane protein</topology>
    </subcellularLocation>
</comment>
<keyword evidence="6 8" id="KW-0472">Membrane</keyword>
<feature type="transmembrane region" description="Helical" evidence="8">
    <location>
        <begin position="351"/>
        <end position="374"/>
    </location>
</feature>
<feature type="transmembrane region" description="Helical" evidence="8">
    <location>
        <begin position="409"/>
        <end position="436"/>
    </location>
</feature>
<accession>A0A163C1H7</accession>
<feature type="transmembrane region" description="Helical" evidence="8">
    <location>
        <begin position="381"/>
        <end position="403"/>
    </location>
</feature>
<dbReference type="PANTHER" id="PTHR48022">
    <property type="entry name" value="PLASTIDIC GLUCOSE TRANSPORTER 4"/>
    <property type="match status" value="1"/>
</dbReference>
<feature type="domain" description="Major facilitator superfamily (MFS) profile" evidence="9">
    <location>
        <begin position="59"/>
        <end position="507"/>
    </location>
</feature>
<name>A0A163C1H7_DIDRA</name>
<feature type="transmembrane region" description="Helical" evidence="8">
    <location>
        <begin position="137"/>
        <end position="155"/>
    </location>
</feature>
<dbReference type="InterPro" id="IPR003663">
    <property type="entry name" value="Sugar/inositol_transpt"/>
</dbReference>
<dbReference type="FunFam" id="1.20.1250.20:FF:000078">
    <property type="entry name" value="MFS maltose transporter, putative"/>
    <property type="match status" value="1"/>
</dbReference>
<proteinExistence type="inferred from homology"/>
<keyword evidence="3" id="KW-0813">Transport</keyword>
<dbReference type="PANTHER" id="PTHR48022:SF53">
    <property type="entry name" value="ALPHA-GLUCOSIDE TRANSPORTER, PUTATIVE (AFU_ORTHOLOGUE AFUA_3G01700)-RELATED"/>
    <property type="match status" value="1"/>
</dbReference>
<evidence type="ECO:0000256" key="6">
    <source>
        <dbReference type="ARBA" id="ARBA00023136"/>
    </source>
</evidence>
<dbReference type="AlphaFoldDB" id="A0A163C1H7"/>
<evidence type="ECO:0000313" key="11">
    <source>
        <dbReference type="Proteomes" id="UP000076837"/>
    </source>
</evidence>
<evidence type="ECO:0000259" key="9">
    <source>
        <dbReference type="PROSITE" id="PS50850"/>
    </source>
</evidence>
<keyword evidence="4 8" id="KW-0812">Transmembrane</keyword>
<feature type="transmembrane region" description="Helical" evidence="8">
    <location>
        <begin position="486"/>
        <end position="503"/>
    </location>
</feature>
<evidence type="ECO:0000256" key="5">
    <source>
        <dbReference type="ARBA" id="ARBA00022989"/>
    </source>
</evidence>
<dbReference type="InterPro" id="IPR036259">
    <property type="entry name" value="MFS_trans_sf"/>
</dbReference>
<evidence type="ECO:0000256" key="8">
    <source>
        <dbReference type="SAM" id="Phobius"/>
    </source>
</evidence>
<dbReference type="PROSITE" id="PS00217">
    <property type="entry name" value="SUGAR_TRANSPORT_2"/>
    <property type="match status" value="1"/>
</dbReference>
<gene>
    <name evidence="10" type="ORF">ST47_g6741</name>
</gene>
<dbReference type="NCBIfam" id="TIGR00879">
    <property type="entry name" value="SP"/>
    <property type="match status" value="1"/>
</dbReference>
<dbReference type="Proteomes" id="UP000076837">
    <property type="component" value="Unassembled WGS sequence"/>
</dbReference>
<comment type="caution">
    <text evidence="10">The sequence shown here is derived from an EMBL/GenBank/DDBJ whole genome shotgun (WGS) entry which is preliminary data.</text>
</comment>
<dbReference type="Pfam" id="PF00083">
    <property type="entry name" value="Sugar_tr"/>
    <property type="match status" value="1"/>
</dbReference>
<dbReference type="PROSITE" id="PS50850">
    <property type="entry name" value="MFS"/>
    <property type="match status" value="1"/>
</dbReference>
<evidence type="ECO:0000256" key="4">
    <source>
        <dbReference type="ARBA" id="ARBA00022692"/>
    </source>
</evidence>
<feature type="transmembrane region" description="Helical" evidence="8">
    <location>
        <begin position="195"/>
        <end position="214"/>
    </location>
</feature>
<evidence type="ECO:0000256" key="2">
    <source>
        <dbReference type="ARBA" id="ARBA00010992"/>
    </source>
</evidence>
<feature type="transmembrane region" description="Helical" evidence="8">
    <location>
        <begin position="317"/>
        <end position="339"/>
    </location>
</feature>
<keyword evidence="5 8" id="KW-1133">Transmembrane helix</keyword>
<dbReference type="EMBL" id="JYNV01000224">
    <property type="protein sequence ID" value="KZM22152.1"/>
    <property type="molecule type" value="Genomic_DNA"/>
</dbReference>
<evidence type="ECO:0000256" key="1">
    <source>
        <dbReference type="ARBA" id="ARBA00004141"/>
    </source>
</evidence>
<organism evidence="10 11">
    <name type="scientific">Didymella rabiei</name>
    <name type="common">Chickpea ascochyta blight fungus</name>
    <name type="synonym">Mycosphaerella rabiei</name>
    <dbReference type="NCBI Taxonomy" id="5454"/>
    <lineage>
        <taxon>Eukaryota</taxon>
        <taxon>Fungi</taxon>
        <taxon>Dikarya</taxon>
        <taxon>Ascomycota</taxon>
        <taxon>Pezizomycotina</taxon>
        <taxon>Dothideomycetes</taxon>
        <taxon>Pleosporomycetidae</taxon>
        <taxon>Pleosporales</taxon>
        <taxon>Pleosporineae</taxon>
        <taxon>Didymellaceae</taxon>
        <taxon>Ascochyta</taxon>
    </lineage>
</organism>
<dbReference type="GO" id="GO:0016020">
    <property type="term" value="C:membrane"/>
    <property type="evidence" value="ECO:0007669"/>
    <property type="project" value="UniProtKB-SubCell"/>
</dbReference>
<dbReference type="InterPro" id="IPR005828">
    <property type="entry name" value="MFS_sugar_transport-like"/>
</dbReference>
<protein>
    <submittedName>
        <fullName evidence="10">Substrate-specific transmembrane transporter</fullName>
    </submittedName>
</protein>
<reference evidence="10 11" key="1">
    <citation type="journal article" date="2016" name="Sci. Rep.">
        <title>Draft genome sequencing and secretome analysis of fungal phytopathogen Ascochyta rabiei provides insight into the necrotrophic effector repertoire.</title>
        <authorList>
            <person name="Verma S."/>
            <person name="Gazara R.K."/>
            <person name="Nizam S."/>
            <person name="Parween S."/>
            <person name="Chattopadhyay D."/>
            <person name="Verma P.K."/>
        </authorList>
    </citation>
    <scope>NUCLEOTIDE SEQUENCE [LARGE SCALE GENOMIC DNA]</scope>
    <source>
        <strain evidence="10 11">ArDII</strain>
    </source>
</reference>
<dbReference type="Gene3D" id="1.20.1250.20">
    <property type="entry name" value="MFS general substrate transporter like domains"/>
    <property type="match status" value="1"/>
</dbReference>
<keyword evidence="11" id="KW-1185">Reference proteome</keyword>
<feature type="transmembrane region" description="Helical" evidence="8">
    <location>
        <begin position="56"/>
        <end position="86"/>
    </location>
</feature>
<feature type="region of interest" description="Disordered" evidence="7">
    <location>
        <begin position="1"/>
        <end position="26"/>
    </location>
</feature>
<evidence type="ECO:0000256" key="7">
    <source>
        <dbReference type="SAM" id="MobiDB-lite"/>
    </source>
</evidence>
<dbReference type="SUPFAM" id="SSF103473">
    <property type="entry name" value="MFS general substrate transporter"/>
    <property type="match status" value="1"/>
</dbReference>
<evidence type="ECO:0000313" key="10">
    <source>
        <dbReference type="EMBL" id="KZM22152.1"/>
    </source>
</evidence>
<dbReference type="GO" id="GO:0005351">
    <property type="term" value="F:carbohydrate:proton symporter activity"/>
    <property type="evidence" value="ECO:0007669"/>
    <property type="project" value="TreeGrafter"/>
</dbReference>
<dbReference type="InterPro" id="IPR020846">
    <property type="entry name" value="MFS_dom"/>
</dbReference>
<feature type="transmembrane region" description="Helical" evidence="8">
    <location>
        <begin position="234"/>
        <end position="255"/>
    </location>
</feature>
<feature type="transmembrane region" description="Helical" evidence="8">
    <location>
        <begin position="106"/>
        <end position="125"/>
    </location>
</feature>
<comment type="similarity">
    <text evidence="2">Belongs to the major facilitator superfamily. Sugar transporter (TC 2.A.1.1) family.</text>
</comment>
<sequence length="782" mass="87284">MATVQASAKTEAVPRPGSVDGGTHSTQQQLVEAAVASSEAEIKLPRMELFKRYRPAAIYSALLSMALIMEGMDVGLINNFFAHPAYRRRFGNDYNVKGELVVSTQWQTIIGAGNNVGSILGLLVNGWLQSRYGSRRVYLGAMVLMAATIFILFFAQNVEMLLVGNILCGIPWGIFQTLTTAYAAEIAPTAMRGYLTAWVSMCWGAGSFLAAGVLKGTIDIQGNAGWQIPYGLQWMWVPPLFLVAWFAPESPWYLIRRGKIDEAEKSLHRLARPGHYTEQSMRETLALMKHTNEMERLEAKSASYADCFRGENKRRTYIVSMAWLIQIFNGQSITNYAATMLRSIGMSATDAFSYTMGIQSVNIFATIIAIALMGSVGRRTFYLYGSASIGLCMLVVGIMGFAIKSASDVAIPVAVFLIFVQIAFKISLGPTTYVIAGEMASSRVRAQTIVIGRSLYVCGQIAVQQLNPRMLNNDPTAWNWGAKTGMFYFGFCLLWVVWIFFFLPETKDRSFAEIDYLFKKKTSARKFRGAPVDLFEFMPEDTSQDKLTGLPTAVGASEAVHQQQLLDDEAEAPERQEPFYLDVYCDAQSRKKDEVHGAIVVLKDGKIRLWPKDSKTGLPEAEPDSGETPHPFTGFFYPFPTEDLEIPHRPMPAPPILGLVSTVPTSSKATSKAKSNTMRPKLNWIYADKETRELKYGPRAEAKHHTVGPWDWTEDEQGLTLEDEESLVAVEEEKGGHGWAIYWDREDDRLKQCGVLETKRVLRCSLERRLVERKEMGGLDDL</sequence>
<feature type="transmembrane region" description="Helical" evidence="8">
    <location>
        <begin position="161"/>
        <end position="183"/>
    </location>
</feature>
<evidence type="ECO:0000256" key="3">
    <source>
        <dbReference type="ARBA" id="ARBA00022448"/>
    </source>
</evidence>
<dbReference type="InterPro" id="IPR005829">
    <property type="entry name" value="Sugar_transporter_CS"/>
</dbReference>